<gene>
    <name evidence="1" type="ORF">FPZ22_12975</name>
</gene>
<dbReference type="EMBL" id="CP042218">
    <property type="protein sequence ID" value="QDW67676.1"/>
    <property type="molecule type" value="Genomic_DNA"/>
</dbReference>
<reference evidence="1 2" key="1">
    <citation type="submission" date="2019-07" db="EMBL/GenBank/DDBJ databases">
        <title>Full genome sequence of Luteimonas sp. Gr-4.</title>
        <authorList>
            <person name="Im W.-T."/>
        </authorList>
    </citation>
    <scope>NUCLEOTIDE SEQUENCE [LARGE SCALE GENOMIC DNA]</scope>
    <source>
        <strain evidence="1 2">Gr-4</strain>
    </source>
</reference>
<dbReference type="OrthoDB" id="4380123at2"/>
<evidence type="ECO:0000313" key="1">
    <source>
        <dbReference type="EMBL" id="QDW67676.1"/>
    </source>
</evidence>
<dbReference type="PANTHER" id="PTHR17985:SF8">
    <property type="entry name" value="TRANSPORT AND GOLGI ORGANIZATION PROTEIN 2 HOMOLOG"/>
    <property type="match status" value="1"/>
</dbReference>
<proteinExistence type="predicted"/>
<sequence>MCLIALAWQHHPRWPLAIAANRDEAHARPTAAAGLDPDAPSVYGGRDLVQGGSWLQVSTSGRLAAVTNVRNGLRAAAAPRSRGWLVRDFVRGTGPASVFAEAIGADADAYGPFNLLAFDGATLAFASNQPRPTHAKVSPGLHAMSNGAFDAAWPKSTLATRALETWLASPLALEDPRAAPDALEPMFRALADTSVAPDEALPDTGVGLELERALSPPFVRGEAYGTRSSTIVLAGDDGFVFAERRFGPGADLLGTSHAFVPRPVV</sequence>
<dbReference type="RefSeq" id="WP_144893613.1">
    <property type="nucleotide sequence ID" value="NZ_CP042218.1"/>
</dbReference>
<accession>A0A518N6Y4</accession>
<dbReference type="PANTHER" id="PTHR17985">
    <property type="entry name" value="SER/THR-RICH PROTEIN T10 IN DGCR REGION"/>
    <property type="match status" value="1"/>
</dbReference>
<dbReference type="Proteomes" id="UP000316584">
    <property type="component" value="Chromosome"/>
</dbReference>
<dbReference type="AlphaFoldDB" id="A0A518N6Y4"/>
<dbReference type="KEGG" id="lug:FPZ22_12975"/>
<dbReference type="Pfam" id="PF05742">
    <property type="entry name" value="TANGO2"/>
    <property type="match status" value="1"/>
</dbReference>
<name>A0A518N6Y4_9GAMM</name>
<protein>
    <submittedName>
        <fullName evidence="1">NRDE family protein</fullName>
    </submittedName>
</protein>
<organism evidence="1 2">
    <name type="scientific">Luteimonas granuli</name>
    <dbReference type="NCBI Taxonomy" id="1176533"/>
    <lineage>
        <taxon>Bacteria</taxon>
        <taxon>Pseudomonadati</taxon>
        <taxon>Pseudomonadota</taxon>
        <taxon>Gammaproteobacteria</taxon>
        <taxon>Lysobacterales</taxon>
        <taxon>Lysobacteraceae</taxon>
        <taxon>Luteimonas</taxon>
    </lineage>
</organism>
<dbReference type="InterPro" id="IPR008551">
    <property type="entry name" value="TANGO2"/>
</dbReference>
<keyword evidence="2" id="KW-1185">Reference proteome</keyword>
<evidence type="ECO:0000313" key="2">
    <source>
        <dbReference type="Proteomes" id="UP000316584"/>
    </source>
</evidence>